<evidence type="ECO:0000313" key="2">
    <source>
        <dbReference type="EMBL" id="KXP14808.1"/>
    </source>
</evidence>
<dbReference type="Proteomes" id="UP000070258">
    <property type="component" value="Unassembled WGS sequence"/>
</dbReference>
<dbReference type="STRING" id="239498.AXK60_02710"/>
<evidence type="ECO:0000313" key="1">
    <source>
        <dbReference type="EMBL" id="KXP01524.1"/>
    </source>
</evidence>
<dbReference type="EMBL" id="LSRF01000001">
    <property type="protein sequence ID" value="KXP14808.1"/>
    <property type="molecule type" value="Genomic_DNA"/>
</dbReference>
<gene>
    <name evidence="2" type="ORF">AXK60_02710</name>
    <name evidence="1" type="ORF">AXK61_01595</name>
</gene>
<accession>A0A138AWG9</accession>
<organism evidence="2 3">
    <name type="scientific">Tsukamurella pseudospumae</name>
    <dbReference type="NCBI Taxonomy" id="239498"/>
    <lineage>
        <taxon>Bacteria</taxon>
        <taxon>Bacillati</taxon>
        <taxon>Actinomycetota</taxon>
        <taxon>Actinomycetes</taxon>
        <taxon>Mycobacteriales</taxon>
        <taxon>Tsukamurellaceae</taxon>
        <taxon>Tsukamurella</taxon>
    </lineage>
</organism>
<dbReference type="AlphaFoldDB" id="A0A138AWG9"/>
<keyword evidence="4" id="KW-1185">Reference proteome</keyword>
<evidence type="ECO:0000313" key="3">
    <source>
        <dbReference type="Proteomes" id="UP000070258"/>
    </source>
</evidence>
<comment type="caution">
    <text evidence="2">The sequence shown here is derived from an EMBL/GenBank/DDBJ whole genome shotgun (WGS) entry which is preliminary data.</text>
</comment>
<reference evidence="2" key="2">
    <citation type="submission" date="2016-02" db="EMBL/GenBank/DDBJ databases">
        <authorList>
            <person name="Teng J.L."/>
            <person name="Yang Y."/>
            <person name="Huang Y."/>
            <person name="Guo F."/>
            <person name="Wei W."/>
            <person name="Chen J.H."/>
            <person name="Wong S.Y."/>
            <person name="Lau S.K."/>
            <person name="Woo P.C."/>
        </authorList>
    </citation>
    <scope>NUCLEOTIDE SEQUENCE</scope>
    <source>
        <strain evidence="2">JCM 15929</strain>
    </source>
</reference>
<proteinExistence type="predicted"/>
<name>A0A138AWG9_9ACTN</name>
<protein>
    <submittedName>
        <fullName evidence="2">Uncharacterized protein</fullName>
    </submittedName>
</protein>
<evidence type="ECO:0000313" key="4">
    <source>
        <dbReference type="Proteomes" id="UP000070409"/>
    </source>
</evidence>
<reference evidence="3" key="3">
    <citation type="submission" date="2016-02" db="EMBL/GenBank/DDBJ databases">
        <authorList>
            <person name="Wen L."/>
            <person name="He K."/>
            <person name="Yang H."/>
        </authorList>
    </citation>
    <scope>NUCLEOTIDE SEQUENCE [LARGE SCALE GENOMIC DNA]</scope>
    <source>
        <strain evidence="3">JCM 15929</strain>
    </source>
</reference>
<dbReference type="Proteomes" id="UP000070409">
    <property type="component" value="Unassembled WGS sequence"/>
</dbReference>
<reference evidence="1 4" key="1">
    <citation type="submission" date="2016-02" db="EMBL/GenBank/DDBJ databases">
        <authorList>
            <person name="Teng J.L."/>
            <person name="Tang Y."/>
            <person name="Huang Y."/>
            <person name="Guo F."/>
            <person name="Wei W."/>
            <person name="Chen J.H."/>
            <person name="Wong S.Y."/>
            <person name="Lau S.K."/>
            <person name="Woo P.C."/>
        </authorList>
    </citation>
    <scope>NUCLEOTIDE SEQUENCE [LARGE SCALE GENOMIC DNA]</scope>
    <source>
        <strain evidence="1 4">JCM 13375</strain>
    </source>
</reference>
<sequence length="233" mass="25158">MGPRTLVNMNSETPRPLRTALAQSATARAGVSGARIRASSLARVAESLREHGLPADLLPTGRLVMTVATSRLTAQSLPGGAIEVRALREGRNSILGLLEDPEEVAHLLIRCAGMSTAWELTADIYDRLVLDGARSVLSEVPMGDTLYVRLGERTFGELFAEDGNACLGVPAVVTLTTHICADSLDEMWRFRLLDQHEFRSVGCISGGRHESVESAVAALALHRARTPEWEALH</sequence>
<dbReference type="EMBL" id="LSRE01000001">
    <property type="protein sequence ID" value="KXP01524.1"/>
    <property type="molecule type" value="Genomic_DNA"/>
</dbReference>